<protein>
    <submittedName>
        <fullName evidence="1">Antitoxin</fullName>
    </submittedName>
</protein>
<dbReference type="EMBL" id="CP025706">
    <property type="protein sequence ID" value="AXB03945.1"/>
    <property type="molecule type" value="Genomic_DNA"/>
</dbReference>
<dbReference type="AlphaFoldDB" id="A0A3S5WWF4"/>
<dbReference type="Gene3D" id="2.10.260.10">
    <property type="match status" value="1"/>
</dbReference>
<reference evidence="1" key="1">
    <citation type="journal article" date="2019" name="J Environ">
        <title>Genetic characterization and potential molecular dissemination mechanism of tet (31) gene in Aeromonas caviae from an oxytetracycline wastewater treatment system.</title>
        <authorList>
            <person name="Shi Y."/>
            <person name="Tian Z."/>
            <person name="Leclercq S.O."/>
            <person name="Zhang H."/>
            <person name="Yang M."/>
            <person name="Zhang Y."/>
        </authorList>
    </citation>
    <scope>NUCLEOTIDE SEQUENCE</scope>
    <source>
        <strain evidence="1">T25-39</strain>
    </source>
</reference>
<dbReference type="GeneID" id="60785803"/>
<gene>
    <name evidence="1" type="ORF">C1C91_01820</name>
</gene>
<organism evidence="1 2">
    <name type="scientific">Aeromonas caviae</name>
    <name type="common">Aeromonas punctata</name>
    <dbReference type="NCBI Taxonomy" id="648"/>
    <lineage>
        <taxon>Bacteria</taxon>
        <taxon>Pseudomonadati</taxon>
        <taxon>Pseudomonadota</taxon>
        <taxon>Gammaproteobacteria</taxon>
        <taxon>Aeromonadales</taxon>
        <taxon>Aeromonadaceae</taxon>
        <taxon>Aeromonas</taxon>
    </lineage>
</organism>
<dbReference type="InterPro" id="IPR037914">
    <property type="entry name" value="SpoVT-AbrB_sf"/>
</dbReference>
<proteinExistence type="predicted"/>
<dbReference type="RefSeq" id="WP_029314895.1">
    <property type="nucleotide sequence ID" value="NZ_AP026896.1"/>
</dbReference>
<dbReference type="InterPro" id="IPR051734">
    <property type="entry name" value="VapB_TA_antitoxins"/>
</dbReference>
<accession>A0A3S5WWF4</accession>
<dbReference type="PANTHER" id="PTHR37550">
    <property type="entry name" value="ANTITOXIN VAPB1"/>
    <property type="match status" value="1"/>
</dbReference>
<evidence type="ECO:0000313" key="2">
    <source>
        <dbReference type="Proteomes" id="UP000266778"/>
    </source>
</evidence>
<dbReference type="NCBIfam" id="NF040493">
    <property type="entry name" value="TA_anti_VapB"/>
    <property type="match status" value="1"/>
</dbReference>
<dbReference type="InterPro" id="IPR047976">
    <property type="entry name" value="Anti_VapB2-like"/>
</dbReference>
<name>A0A3S5WWF4_AERCA</name>
<dbReference type="Proteomes" id="UP000266778">
    <property type="component" value="Chromosome"/>
</dbReference>
<sequence>MESTVFRCGRGQGVYLPEAVALPDEVTHVEIVVVGRTRIITPVGESWDRWFDEPCMSADFMAEREQPTAQEREKL</sequence>
<dbReference type="PANTHER" id="PTHR37550:SF3">
    <property type="entry name" value="ANTITOXIN VAPB1"/>
    <property type="match status" value="1"/>
</dbReference>
<evidence type="ECO:0000313" key="1">
    <source>
        <dbReference type="EMBL" id="AXB03945.1"/>
    </source>
</evidence>
<dbReference type="SUPFAM" id="SSF89447">
    <property type="entry name" value="AbrB/MazE/MraZ-like"/>
    <property type="match status" value="1"/>
</dbReference>